<evidence type="ECO:0000256" key="1">
    <source>
        <dbReference type="SAM" id="MobiDB-lite"/>
    </source>
</evidence>
<proteinExistence type="predicted"/>
<accession>A0ABU9VUG8</accession>
<protein>
    <submittedName>
        <fullName evidence="3">Rod-binding protein</fullName>
    </submittedName>
</protein>
<dbReference type="Proteomes" id="UP001407405">
    <property type="component" value="Unassembled WGS sequence"/>
</dbReference>
<dbReference type="EMBL" id="JBCITM010000009">
    <property type="protein sequence ID" value="MEN1760818.1"/>
    <property type="molecule type" value="Genomic_DNA"/>
</dbReference>
<dbReference type="RefSeq" id="WP_343186143.1">
    <property type="nucleotide sequence ID" value="NZ_JBCITM010000009.1"/>
</dbReference>
<dbReference type="Pfam" id="PF10135">
    <property type="entry name" value="Rod-binding"/>
    <property type="match status" value="1"/>
</dbReference>
<evidence type="ECO:0000259" key="2">
    <source>
        <dbReference type="Pfam" id="PF10135"/>
    </source>
</evidence>
<gene>
    <name evidence="3" type="ORF">AAIG11_10050</name>
</gene>
<name>A0ABU9VUG8_9CLOT</name>
<evidence type="ECO:0000313" key="3">
    <source>
        <dbReference type="EMBL" id="MEN1760818.1"/>
    </source>
</evidence>
<dbReference type="InterPro" id="IPR019301">
    <property type="entry name" value="Flagellar_prot_FlgJ_N"/>
</dbReference>
<evidence type="ECO:0000313" key="4">
    <source>
        <dbReference type="Proteomes" id="UP001407405"/>
    </source>
</evidence>
<dbReference type="PRINTS" id="PR01002">
    <property type="entry name" value="FLGFLGJ"/>
</dbReference>
<feature type="region of interest" description="Disordered" evidence="1">
    <location>
        <begin position="12"/>
        <end position="40"/>
    </location>
</feature>
<keyword evidence="4" id="KW-1185">Reference proteome</keyword>
<reference evidence="3 4" key="1">
    <citation type="submission" date="2024-04" db="EMBL/GenBank/DDBJ databases">
        <title>Genome sequencing and metabolic network reconstruction of aminoacids and betaine degradation by Anoxynatronum sibiricum.</title>
        <authorList>
            <person name="Detkova E.N."/>
            <person name="Boltjanskaja Y.V."/>
            <person name="Mardanov A.V."/>
            <person name="Kevbrin V."/>
        </authorList>
    </citation>
    <scope>NUCLEOTIDE SEQUENCE [LARGE SCALE GENOMIC DNA]</scope>
    <source>
        <strain evidence="3 4">Z-7981</strain>
    </source>
</reference>
<organism evidence="3 4">
    <name type="scientific">Anoxynatronum sibiricum</name>
    <dbReference type="NCBI Taxonomy" id="210623"/>
    <lineage>
        <taxon>Bacteria</taxon>
        <taxon>Bacillati</taxon>
        <taxon>Bacillota</taxon>
        <taxon>Clostridia</taxon>
        <taxon>Eubacteriales</taxon>
        <taxon>Clostridiaceae</taxon>
        <taxon>Anoxynatronum</taxon>
    </lineage>
</organism>
<comment type="caution">
    <text evidence="3">The sequence shown here is derived from an EMBL/GenBank/DDBJ whole genome shotgun (WGS) entry which is preliminary data.</text>
</comment>
<sequence>MTIDETMLQIQRQQQLQENSRIHQGASGATAGTPEEQEKLREACREFEAIFLNIMLKQMRNGVEEGGLVEKSHARGIFEEMHDEELAKSMAQGRGIGLAQQLYQQLTAVTVAPVKKDS</sequence>
<feature type="domain" description="Flagellar protein FlgJ N-terminal" evidence="2">
    <location>
        <begin position="57"/>
        <end position="105"/>
    </location>
</feature>